<dbReference type="EMBL" id="BBNQ01000002">
    <property type="protein sequence ID" value="GAL61104.1"/>
    <property type="molecule type" value="Genomic_DNA"/>
</dbReference>
<dbReference type="AlphaFoldDB" id="A0A090VCI2"/>
<accession>A0A090VCI2</accession>
<gene>
    <name evidence="1" type="ORF">JCM19300_4050</name>
</gene>
<organism evidence="1 2">
    <name type="scientific">Algibacter lectus</name>
    <dbReference type="NCBI Taxonomy" id="221126"/>
    <lineage>
        <taxon>Bacteria</taxon>
        <taxon>Pseudomonadati</taxon>
        <taxon>Bacteroidota</taxon>
        <taxon>Flavobacteriia</taxon>
        <taxon>Flavobacteriales</taxon>
        <taxon>Flavobacteriaceae</taxon>
        <taxon>Algibacter</taxon>
    </lineage>
</organism>
<dbReference type="Proteomes" id="UP000029644">
    <property type="component" value="Unassembled WGS sequence"/>
</dbReference>
<name>A0A090VCI2_9FLAO</name>
<proteinExistence type="predicted"/>
<protein>
    <submittedName>
        <fullName evidence="1">Uncharacterized protein</fullName>
    </submittedName>
</protein>
<evidence type="ECO:0000313" key="2">
    <source>
        <dbReference type="Proteomes" id="UP000029644"/>
    </source>
</evidence>
<sequence>MAFLDFDMMSFLENVYFVSGLNNDKSALLPIFIGVFSNPNLDFLWLKDQ</sequence>
<comment type="caution">
    <text evidence="1">The sequence shown here is derived from an EMBL/GenBank/DDBJ whole genome shotgun (WGS) entry which is preliminary data.</text>
</comment>
<reference evidence="1 2" key="1">
    <citation type="journal article" date="2014" name="Genome Announc.">
        <title>Draft Genome Sequences of Marine Flavobacterium Algibacter lectus Strains SS8 and NR4.</title>
        <authorList>
            <person name="Takatani N."/>
            <person name="Nakanishi M."/>
            <person name="Meirelles P."/>
            <person name="Mino S."/>
            <person name="Suda W."/>
            <person name="Oshima K."/>
            <person name="Hattori M."/>
            <person name="Ohkuma M."/>
            <person name="Hosokawa M."/>
            <person name="Miyashita K."/>
            <person name="Thompson F.L."/>
            <person name="Niwa A."/>
            <person name="Sawabe T."/>
            <person name="Sawabe T."/>
        </authorList>
    </citation>
    <scope>NUCLEOTIDE SEQUENCE [LARGE SCALE GENOMIC DNA]</scope>
    <source>
        <strain evidence="1 2">JCM 19300</strain>
    </source>
</reference>
<evidence type="ECO:0000313" key="1">
    <source>
        <dbReference type="EMBL" id="GAL61104.1"/>
    </source>
</evidence>